<evidence type="ECO:0000256" key="2">
    <source>
        <dbReference type="PROSITE-ProRule" id="PRU00708"/>
    </source>
</evidence>
<feature type="transmembrane region" description="Helical" evidence="3">
    <location>
        <begin position="88"/>
        <end position="105"/>
    </location>
</feature>
<dbReference type="AlphaFoldDB" id="A0AA38C1H9"/>
<comment type="caution">
    <text evidence="4">The sequence shown here is derived from an EMBL/GenBank/DDBJ whole genome shotgun (WGS) entry which is preliminary data.</text>
</comment>
<keyword evidence="3" id="KW-1133">Transmembrane helix</keyword>
<feature type="repeat" description="PPR" evidence="2">
    <location>
        <begin position="5"/>
        <end position="39"/>
    </location>
</feature>
<reference evidence="4 5" key="1">
    <citation type="journal article" date="2021" name="Nat. Plants">
        <title>The Taxus genome provides insights into paclitaxel biosynthesis.</title>
        <authorList>
            <person name="Xiong X."/>
            <person name="Gou J."/>
            <person name="Liao Q."/>
            <person name="Li Y."/>
            <person name="Zhou Q."/>
            <person name="Bi G."/>
            <person name="Li C."/>
            <person name="Du R."/>
            <person name="Wang X."/>
            <person name="Sun T."/>
            <person name="Guo L."/>
            <person name="Liang H."/>
            <person name="Lu P."/>
            <person name="Wu Y."/>
            <person name="Zhang Z."/>
            <person name="Ro D.K."/>
            <person name="Shang Y."/>
            <person name="Huang S."/>
            <person name="Yan J."/>
        </authorList>
    </citation>
    <scope>NUCLEOTIDE SEQUENCE [LARGE SCALE GENOMIC DNA]</scope>
    <source>
        <strain evidence="4">Ta-2019</strain>
    </source>
</reference>
<keyword evidence="3" id="KW-0812">Transmembrane</keyword>
<sequence length="137" mass="15690">MPQRNVISWNAMMAAYAKNGFVKKAVGLFDKIPQETWSYGTYPDHRESVQRRRHEKGVPICFLSAQPADFHQIASPSTASLLPSTDPWALAMFIGFCGFLPVVCLRQHPPRPLKNGKTLESCEDFYQRIKERNFDRC</sequence>
<keyword evidence="3" id="KW-0472">Membrane</keyword>
<gene>
    <name evidence="4" type="ORF">KI387_031985</name>
</gene>
<proteinExistence type="predicted"/>
<dbReference type="Gene3D" id="1.25.40.10">
    <property type="entry name" value="Tetratricopeptide repeat domain"/>
    <property type="match status" value="1"/>
</dbReference>
<feature type="non-terminal residue" evidence="4">
    <location>
        <position position="137"/>
    </location>
</feature>
<accession>A0AA38C1H9</accession>
<dbReference type="NCBIfam" id="TIGR00756">
    <property type="entry name" value="PPR"/>
    <property type="match status" value="1"/>
</dbReference>
<dbReference type="EMBL" id="JAHRHJ020003813">
    <property type="protein sequence ID" value="KAH9287868.1"/>
    <property type="molecule type" value="Genomic_DNA"/>
</dbReference>
<dbReference type="InterPro" id="IPR002885">
    <property type="entry name" value="PPR_rpt"/>
</dbReference>
<evidence type="ECO:0000256" key="1">
    <source>
        <dbReference type="ARBA" id="ARBA00022737"/>
    </source>
</evidence>
<dbReference type="Proteomes" id="UP000824469">
    <property type="component" value="Unassembled WGS sequence"/>
</dbReference>
<name>A0AA38C1H9_TAXCH</name>
<dbReference type="InterPro" id="IPR011990">
    <property type="entry name" value="TPR-like_helical_dom_sf"/>
</dbReference>
<evidence type="ECO:0000313" key="5">
    <source>
        <dbReference type="Proteomes" id="UP000824469"/>
    </source>
</evidence>
<evidence type="ECO:0000256" key="3">
    <source>
        <dbReference type="SAM" id="Phobius"/>
    </source>
</evidence>
<evidence type="ECO:0008006" key="6">
    <source>
        <dbReference type="Google" id="ProtNLM"/>
    </source>
</evidence>
<organism evidence="4 5">
    <name type="scientific">Taxus chinensis</name>
    <name type="common">Chinese yew</name>
    <name type="synonym">Taxus wallichiana var. chinensis</name>
    <dbReference type="NCBI Taxonomy" id="29808"/>
    <lineage>
        <taxon>Eukaryota</taxon>
        <taxon>Viridiplantae</taxon>
        <taxon>Streptophyta</taxon>
        <taxon>Embryophyta</taxon>
        <taxon>Tracheophyta</taxon>
        <taxon>Spermatophyta</taxon>
        <taxon>Pinopsida</taxon>
        <taxon>Pinidae</taxon>
        <taxon>Conifers II</taxon>
        <taxon>Cupressales</taxon>
        <taxon>Taxaceae</taxon>
        <taxon>Taxus</taxon>
    </lineage>
</organism>
<protein>
    <recommendedName>
        <fullName evidence="6">Pentatricopeptide repeat-containing protein</fullName>
    </recommendedName>
</protein>
<dbReference type="PROSITE" id="PS51375">
    <property type="entry name" value="PPR"/>
    <property type="match status" value="1"/>
</dbReference>
<dbReference type="Pfam" id="PF01535">
    <property type="entry name" value="PPR"/>
    <property type="match status" value="1"/>
</dbReference>
<evidence type="ECO:0000313" key="4">
    <source>
        <dbReference type="EMBL" id="KAH9287868.1"/>
    </source>
</evidence>
<keyword evidence="1" id="KW-0677">Repeat</keyword>
<keyword evidence="5" id="KW-1185">Reference proteome</keyword>